<comment type="similarity">
    <text evidence="1 2">Belongs to the peptidase S8 family.</text>
</comment>
<feature type="domain" description="Peptidase S8/S53" evidence="6">
    <location>
        <begin position="265"/>
        <end position="868"/>
    </location>
</feature>
<keyword evidence="8" id="KW-1185">Reference proteome</keyword>
<dbReference type="SUPFAM" id="SSF49785">
    <property type="entry name" value="Galactose-binding domain-like"/>
    <property type="match status" value="1"/>
</dbReference>
<feature type="chain" id="PRO_5042185237" description="Peptidase S8/S53 domain-containing protein" evidence="5">
    <location>
        <begin position="20"/>
        <end position="1556"/>
    </location>
</feature>
<feature type="region of interest" description="Disordered" evidence="3">
    <location>
        <begin position="1391"/>
        <end position="1414"/>
    </location>
</feature>
<dbReference type="InterPro" id="IPR022398">
    <property type="entry name" value="Peptidase_S8_His-AS"/>
</dbReference>
<evidence type="ECO:0000256" key="1">
    <source>
        <dbReference type="ARBA" id="ARBA00011073"/>
    </source>
</evidence>
<dbReference type="SUPFAM" id="SSF52743">
    <property type="entry name" value="Subtilisin-like"/>
    <property type="match status" value="1"/>
</dbReference>
<keyword evidence="2" id="KW-0720">Serine protease</keyword>
<feature type="active site" description="Charge relay system" evidence="2">
    <location>
        <position position="370"/>
    </location>
</feature>
<keyword evidence="5" id="KW-0732">Signal</keyword>
<dbReference type="InterPro" id="IPR036852">
    <property type="entry name" value="Peptidase_S8/S53_dom_sf"/>
</dbReference>
<reference evidence="7 8" key="1">
    <citation type="journal article" date="2015" name="Genome Biol. Evol.">
        <title>Comparative Genomics of a Bacterivorous Green Alga Reveals Evolutionary Causalities and Consequences of Phago-Mixotrophic Mode of Nutrition.</title>
        <authorList>
            <person name="Burns J.A."/>
            <person name="Paasch A."/>
            <person name="Narechania A."/>
            <person name="Kim E."/>
        </authorList>
    </citation>
    <scope>NUCLEOTIDE SEQUENCE [LARGE SCALE GENOMIC DNA]</scope>
    <source>
        <strain evidence="7 8">PLY_AMNH</strain>
    </source>
</reference>
<name>A0AAE0GVT3_9CHLO</name>
<dbReference type="Proteomes" id="UP001190700">
    <property type="component" value="Unassembled WGS sequence"/>
</dbReference>
<feature type="region of interest" description="Disordered" evidence="3">
    <location>
        <begin position="983"/>
        <end position="1006"/>
    </location>
</feature>
<dbReference type="PROSITE" id="PS00137">
    <property type="entry name" value="SUBTILASE_HIS"/>
    <property type="match status" value="1"/>
</dbReference>
<keyword evidence="4" id="KW-1133">Transmembrane helix</keyword>
<accession>A0AAE0GVT3</accession>
<keyword evidence="2" id="KW-0645">Protease</keyword>
<gene>
    <name evidence="7" type="ORF">CYMTET_7352</name>
</gene>
<dbReference type="InterPro" id="IPR051048">
    <property type="entry name" value="Peptidase_S8/S53_subtilisin"/>
</dbReference>
<feature type="compositionally biased region" description="Pro residues" evidence="3">
    <location>
        <begin position="1395"/>
        <end position="1405"/>
    </location>
</feature>
<feature type="region of interest" description="Disordered" evidence="3">
    <location>
        <begin position="1237"/>
        <end position="1269"/>
    </location>
</feature>
<dbReference type="Gene3D" id="2.60.120.380">
    <property type="match status" value="1"/>
</dbReference>
<dbReference type="GO" id="GO:0006508">
    <property type="term" value="P:proteolysis"/>
    <property type="evidence" value="ECO:0007669"/>
    <property type="project" value="UniProtKB-KW"/>
</dbReference>
<evidence type="ECO:0000256" key="4">
    <source>
        <dbReference type="SAM" id="Phobius"/>
    </source>
</evidence>
<dbReference type="Pfam" id="PF00082">
    <property type="entry name" value="Peptidase_S8"/>
    <property type="match status" value="1"/>
</dbReference>
<dbReference type="Gene3D" id="3.40.50.200">
    <property type="entry name" value="Peptidase S8/S53 domain"/>
    <property type="match status" value="2"/>
</dbReference>
<evidence type="ECO:0000313" key="7">
    <source>
        <dbReference type="EMBL" id="KAK3285026.1"/>
    </source>
</evidence>
<evidence type="ECO:0000313" key="8">
    <source>
        <dbReference type="Proteomes" id="UP001190700"/>
    </source>
</evidence>
<comment type="caution">
    <text evidence="7">The sequence shown here is derived from an EMBL/GenBank/DDBJ whole genome shotgun (WGS) entry which is preliminary data.</text>
</comment>
<dbReference type="PROSITE" id="PS51892">
    <property type="entry name" value="SUBTILASE"/>
    <property type="match status" value="1"/>
</dbReference>
<keyword evidence="4" id="KW-0812">Transmembrane</keyword>
<dbReference type="InterPro" id="IPR008979">
    <property type="entry name" value="Galactose-bd-like_sf"/>
</dbReference>
<keyword evidence="4" id="KW-0472">Membrane</keyword>
<dbReference type="GO" id="GO:0004252">
    <property type="term" value="F:serine-type endopeptidase activity"/>
    <property type="evidence" value="ECO:0007669"/>
    <property type="project" value="UniProtKB-UniRule"/>
</dbReference>
<sequence>MAILLSVLIFFNKFTTGSADVGIRVHLKHAPKGYIHISPAQGPKVDSHVSTLGKEGRRLIEIESSEAAEWSLQILVTVSEPITLKVRSDIASAAGTRISAYIPDNTFVLHIRDPTAVDRLQRLPAVSAVIHMRPEYKVARSVFSRDAVEKAQPDAPRLVLLHISFVPGVHEESFFDKACSRLSLTWGRALRGLGGDILGRSRKSLTVRVPPASLHEAIPWFALEELVHGVELSPARVAHNAGAQFVLQSGSEDRGTPLWDRGLNGTGELVAVSDTGADLTNCLLSNDEEDPWGSLKPCLDCTTADFWRTSETDADGEFSYDDSNLIDAEDVDYLAYCEFTSPECTTVSEDRKVVGYMGFGNGTYRDEDGHGSHCAGSVAGFAAPGSSSDTINAYQGMAPGAKLLVVDFTGPSSAMMSPPGNTTFQFDWGRLMGARIHSASWGSSALSHLEGYTETTAQIDDHVFTTENLVLFAASNDGALGYGSIGPEAQAKNVLTVGALRFPSVQEEAYTNFTHLSYVTRAAQQLCGGKEEMSVEVYCDLVQVIRNCTAGSRGSPINLPEECLQEDEYSEGGASFDESWGWYAFERCEGQSLERTDDELLGSRAALSEYLCGDNDTDSEGFGARLSRNPDTFCCGPEPVCSCLASWEYDGEAQSGCSARDSSGRRFCMVDDECESVDQDFYDADGNYHKMLYCNPWDSPAGSQNAADEGELGMSVMVYLEHFLQEAGKVGCCKAQRAWDMESMAVETDGSSVAEFSSRGPAWDGRIKPDLLATGWVISARSHQTAEYDEDAPHCESAEFPSHVSSLVTMEGTSMATPVLAGGAALVRQYLAEGLHVCGVPNERGVVTNQSAALMKALLINSARLPGSNFTISAVQTEYGDCKSEDVRGNDADTWCNDIHGKSDATCVDLSAILTHANGSVYCPHDSDAGDGGCVRTLHCCACQAVDFEIMHDTEYDYVAPYLCENGAYCTLGGRRRLQSASVDPDALGAQKGSRHGARSKVEEKEDAISISRKLLQSPEGSALATDDEDESYAAPEDAEVVLGEDPMHIHITGHGMVTLDQVLMFEDANLVLLFDDNRHGLAEVGDEFQYTMEVDAAEGNSGFFRATLVWTDPAASPTSGVALVNDLDLELSYPDPSGVGLASVKGNALYPLPAEVTEDGYDRVNNVEVIHVEAANFTSGTYTLIVRAHRLPAPPGSYALVVNYIGAIDVETMCRDSVTSISDTWTRSTTAFTTTTPTAIETPSPTTQAPAMTAPTSPAMSPTTSPTMSPTITGSATMDAVESTLAFADLAITMFDDASFNVSFYANFSAEMAASAGVGPSDVTITAIMSGSVKVDSTVYFRSEEESDSEDAAAFMSKLNDNPAEIFTSEEFQSYGEITSEQVELKQVDITTPASPPPPSPPPHTSSSENEDGTDSTVLIISIIGGICGGAAVLAVIVFAIKARMAAKLVDNAMKYRYVGALPNYLCFDTSKAKLKKLSKPRFLPDYDGMGMHLANTDKALVDYSDATPYTRNLYPVRRPTKLEHITILDITCVNHGTETHPYVQVNCHSSRLPF</sequence>
<feature type="active site" description="Charge relay system" evidence="2">
    <location>
        <position position="814"/>
    </location>
</feature>
<evidence type="ECO:0000259" key="6">
    <source>
        <dbReference type="Pfam" id="PF00082"/>
    </source>
</evidence>
<organism evidence="7 8">
    <name type="scientific">Cymbomonas tetramitiformis</name>
    <dbReference type="NCBI Taxonomy" id="36881"/>
    <lineage>
        <taxon>Eukaryota</taxon>
        <taxon>Viridiplantae</taxon>
        <taxon>Chlorophyta</taxon>
        <taxon>Pyramimonadophyceae</taxon>
        <taxon>Pyramimonadales</taxon>
        <taxon>Pyramimonadaceae</taxon>
        <taxon>Cymbomonas</taxon>
    </lineage>
</organism>
<feature type="transmembrane region" description="Helical" evidence="4">
    <location>
        <begin position="1419"/>
        <end position="1442"/>
    </location>
</feature>
<evidence type="ECO:0000256" key="5">
    <source>
        <dbReference type="SAM" id="SignalP"/>
    </source>
</evidence>
<evidence type="ECO:0000256" key="2">
    <source>
        <dbReference type="PROSITE-ProRule" id="PRU01240"/>
    </source>
</evidence>
<dbReference type="InterPro" id="IPR000209">
    <property type="entry name" value="Peptidase_S8/S53_dom"/>
</dbReference>
<feature type="active site" description="Charge relay system" evidence="2">
    <location>
        <position position="274"/>
    </location>
</feature>
<dbReference type="PANTHER" id="PTHR43399">
    <property type="entry name" value="SUBTILISIN-RELATED"/>
    <property type="match status" value="1"/>
</dbReference>
<keyword evidence="2" id="KW-0378">Hydrolase</keyword>
<protein>
    <recommendedName>
        <fullName evidence="6">Peptidase S8/S53 domain-containing protein</fullName>
    </recommendedName>
</protein>
<proteinExistence type="inferred from homology"/>
<dbReference type="PANTHER" id="PTHR43399:SF4">
    <property type="entry name" value="CELL WALL-ASSOCIATED PROTEASE"/>
    <property type="match status" value="1"/>
</dbReference>
<feature type="signal peptide" evidence="5">
    <location>
        <begin position="1"/>
        <end position="19"/>
    </location>
</feature>
<dbReference type="EMBL" id="LGRX02002000">
    <property type="protein sequence ID" value="KAK3285026.1"/>
    <property type="molecule type" value="Genomic_DNA"/>
</dbReference>
<evidence type="ECO:0000256" key="3">
    <source>
        <dbReference type="SAM" id="MobiDB-lite"/>
    </source>
</evidence>